<sequence length="186" mass="20815">MALKNSASSYGYIAVGLHWLVAAGVLGLFGLGIWMVDLTYYDSWYKTAPDLHRSIGVIVVTLMVLRLVWRLVNPPPRPLASHSFWERRIAHLAHALLYALVISMFFSGYFITTAKGQALYVFEVFSLPAIITDVEGLEDVAGVIHEWVAYTIIAIMCLHVAGALKHHFVDRDSTLRRMLGMSPKKV</sequence>
<accession>A0AAW7XB99</accession>
<dbReference type="GO" id="GO:0022904">
    <property type="term" value="P:respiratory electron transport chain"/>
    <property type="evidence" value="ECO:0007669"/>
    <property type="project" value="InterPro"/>
</dbReference>
<evidence type="ECO:0000256" key="13">
    <source>
        <dbReference type="SAM" id="Phobius"/>
    </source>
</evidence>
<proteinExistence type="inferred from homology"/>
<dbReference type="GO" id="GO:0046872">
    <property type="term" value="F:metal ion binding"/>
    <property type="evidence" value="ECO:0007669"/>
    <property type="project" value="UniProtKB-KW"/>
</dbReference>
<dbReference type="Proteomes" id="UP001169760">
    <property type="component" value="Unassembled WGS sequence"/>
</dbReference>
<dbReference type="InterPro" id="IPR011577">
    <property type="entry name" value="Cyt_b561_bac/Ni-Hgenase"/>
</dbReference>
<keyword evidence="8" id="KW-0249">Electron transport</keyword>
<keyword evidence="3" id="KW-0813">Transport</keyword>
<evidence type="ECO:0000256" key="5">
    <source>
        <dbReference type="ARBA" id="ARBA00022617"/>
    </source>
</evidence>
<keyword evidence="7" id="KW-0479">Metal-binding</keyword>
<protein>
    <submittedName>
        <fullName evidence="15">Cytochrome b</fullName>
    </submittedName>
</protein>
<dbReference type="EMBL" id="JAUOPB010000013">
    <property type="protein sequence ID" value="MDO6424186.1"/>
    <property type="molecule type" value="Genomic_DNA"/>
</dbReference>
<evidence type="ECO:0000313" key="15">
    <source>
        <dbReference type="EMBL" id="MDO6424186.1"/>
    </source>
</evidence>
<keyword evidence="11 13" id="KW-0472">Membrane</keyword>
<dbReference type="GO" id="GO:0005886">
    <property type="term" value="C:plasma membrane"/>
    <property type="evidence" value="ECO:0007669"/>
    <property type="project" value="UniProtKB-SubCell"/>
</dbReference>
<reference evidence="15" key="1">
    <citation type="submission" date="2023-07" db="EMBL/GenBank/DDBJ databases">
        <title>Genome content predicts the carbon catabolic preferences of heterotrophic bacteria.</title>
        <authorList>
            <person name="Gralka M."/>
        </authorList>
    </citation>
    <scope>NUCLEOTIDE SEQUENCE</scope>
    <source>
        <strain evidence="15">I3M17_2</strain>
    </source>
</reference>
<evidence type="ECO:0000256" key="4">
    <source>
        <dbReference type="ARBA" id="ARBA00022475"/>
    </source>
</evidence>
<dbReference type="Pfam" id="PF01292">
    <property type="entry name" value="Ni_hydr_CYTB"/>
    <property type="match status" value="1"/>
</dbReference>
<dbReference type="PANTHER" id="PTHR30529:SF1">
    <property type="entry name" value="CYTOCHROME B561 HOMOLOG 2"/>
    <property type="match status" value="1"/>
</dbReference>
<evidence type="ECO:0000256" key="10">
    <source>
        <dbReference type="ARBA" id="ARBA00023004"/>
    </source>
</evidence>
<evidence type="ECO:0000256" key="1">
    <source>
        <dbReference type="ARBA" id="ARBA00001970"/>
    </source>
</evidence>
<evidence type="ECO:0000259" key="14">
    <source>
        <dbReference type="Pfam" id="PF01292"/>
    </source>
</evidence>
<dbReference type="GO" id="GO:0020037">
    <property type="term" value="F:heme binding"/>
    <property type="evidence" value="ECO:0007669"/>
    <property type="project" value="TreeGrafter"/>
</dbReference>
<evidence type="ECO:0000256" key="2">
    <source>
        <dbReference type="ARBA" id="ARBA00004651"/>
    </source>
</evidence>
<feature type="transmembrane region" description="Helical" evidence="13">
    <location>
        <begin position="147"/>
        <end position="168"/>
    </location>
</feature>
<name>A0AAW7XB99_9GAMM</name>
<dbReference type="InterPro" id="IPR052168">
    <property type="entry name" value="Cytochrome_b561_oxidase"/>
</dbReference>
<comment type="subcellular location">
    <subcellularLocation>
        <location evidence="2">Cell membrane</location>
        <topology evidence="2">Multi-pass membrane protein</topology>
    </subcellularLocation>
</comment>
<evidence type="ECO:0000256" key="12">
    <source>
        <dbReference type="ARBA" id="ARBA00037975"/>
    </source>
</evidence>
<dbReference type="AlphaFoldDB" id="A0AAW7XB99"/>
<gene>
    <name evidence="15" type="ORF">Q4521_16995</name>
</gene>
<evidence type="ECO:0000256" key="8">
    <source>
        <dbReference type="ARBA" id="ARBA00022982"/>
    </source>
</evidence>
<dbReference type="InterPro" id="IPR016174">
    <property type="entry name" value="Di-haem_cyt_TM"/>
</dbReference>
<dbReference type="PANTHER" id="PTHR30529">
    <property type="entry name" value="CYTOCHROME B561"/>
    <property type="match status" value="1"/>
</dbReference>
<keyword evidence="4" id="KW-1003">Cell membrane</keyword>
<keyword evidence="5" id="KW-0349">Heme</keyword>
<evidence type="ECO:0000256" key="3">
    <source>
        <dbReference type="ARBA" id="ARBA00022448"/>
    </source>
</evidence>
<evidence type="ECO:0000256" key="6">
    <source>
        <dbReference type="ARBA" id="ARBA00022692"/>
    </source>
</evidence>
<dbReference type="Gene3D" id="1.20.950.20">
    <property type="entry name" value="Transmembrane di-heme cytochromes, Chain C"/>
    <property type="match status" value="1"/>
</dbReference>
<feature type="domain" description="Cytochrome b561 bacterial/Ni-hydrogenase" evidence="14">
    <location>
        <begin position="10"/>
        <end position="180"/>
    </location>
</feature>
<keyword evidence="9 13" id="KW-1133">Transmembrane helix</keyword>
<comment type="caution">
    <text evidence="15">The sequence shown here is derived from an EMBL/GenBank/DDBJ whole genome shotgun (WGS) entry which is preliminary data.</text>
</comment>
<keyword evidence="10" id="KW-0408">Iron</keyword>
<comment type="cofactor">
    <cofactor evidence="1">
        <name>heme b</name>
        <dbReference type="ChEBI" id="CHEBI:60344"/>
    </cofactor>
</comment>
<organism evidence="15 16">
    <name type="scientific">Saccharophagus degradans</name>
    <dbReference type="NCBI Taxonomy" id="86304"/>
    <lineage>
        <taxon>Bacteria</taxon>
        <taxon>Pseudomonadati</taxon>
        <taxon>Pseudomonadota</taxon>
        <taxon>Gammaproteobacteria</taxon>
        <taxon>Cellvibrionales</taxon>
        <taxon>Cellvibrionaceae</taxon>
        <taxon>Saccharophagus</taxon>
    </lineage>
</organism>
<comment type="similarity">
    <text evidence="12">Belongs to the cytochrome b561 family.</text>
</comment>
<evidence type="ECO:0000256" key="9">
    <source>
        <dbReference type="ARBA" id="ARBA00022989"/>
    </source>
</evidence>
<feature type="transmembrane region" description="Helical" evidence="13">
    <location>
        <begin position="92"/>
        <end position="111"/>
    </location>
</feature>
<evidence type="ECO:0000256" key="7">
    <source>
        <dbReference type="ARBA" id="ARBA00022723"/>
    </source>
</evidence>
<dbReference type="GO" id="GO:0009055">
    <property type="term" value="F:electron transfer activity"/>
    <property type="evidence" value="ECO:0007669"/>
    <property type="project" value="InterPro"/>
</dbReference>
<evidence type="ECO:0000256" key="11">
    <source>
        <dbReference type="ARBA" id="ARBA00023136"/>
    </source>
</evidence>
<evidence type="ECO:0000313" key="16">
    <source>
        <dbReference type="Proteomes" id="UP001169760"/>
    </source>
</evidence>
<dbReference type="RefSeq" id="WP_303493607.1">
    <property type="nucleotide sequence ID" value="NZ_JAUOPB010000013.1"/>
</dbReference>
<dbReference type="SUPFAM" id="SSF81342">
    <property type="entry name" value="Transmembrane di-heme cytochromes"/>
    <property type="match status" value="1"/>
</dbReference>
<feature type="transmembrane region" description="Helical" evidence="13">
    <location>
        <begin position="54"/>
        <end position="72"/>
    </location>
</feature>
<keyword evidence="6 13" id="KW-0812">Transmembrane</keyword>
<feature type="transmembrane region" description="Helical" evidence="13">
    <location>
        <begin position="12"/>
        <end position="34"/>
    </location>
</feature>